<protein>
    <recommendedName>
        <fullName evidence="3">General secretion pathway protein GspF</fullName>
    </recommendedName>
</protein>
<evidence type="ECO:0000313" key="2">
    <source>
        <dbReference type="Proteomes" id="UP000010816"/>
    </source>
</evidence>
<gene>
    <name evidence="1" type="ORF">Thimo_0425</name>
</gene>
<dbReference type="Proteomes" id="UP000010816">
    <property type="component" value="Chromosome"/>
</dbReference>
<name>L0GTF2_9GAMM</name>
<dbReference type="AlphaFoldDB" id="L0GTF2"/>
<organism evidence="1 2">
    <name type="scientific">Thioflavicoccus mobilis 8321</name>
    <dbReference type="NCBI Taxonomy" id="765912"/>
    <lineage>
        <taxon>Bacteria</taxon>
        <taxon>Pseudomonadati</taxon>
        <taxon>Pseudomonadota</taxon>
        <taxon>Gammaproteobacteria</taxon>
        <taxon>Chromatiales</taxon>
        <taxon>Chromatiaceae</taxon>
        <taxon>Thioflavicoccus</taxon>
    </lineage>
</organism>
<dbReference type="EMBL" id="CP003051">
    <property type="protein sequence ID" value="AGA89286.1"/>
    <property type="molecule type" value="Genomic_DNA"/>
</dbReference>
<reference evidence="1 2" key="1">
    <citation type="submission" date="2011-09" db="EMBL/GenBank/DDBJ databases">
        <title>Complete sequence of chromosome of Thioflavicoccus mobilis 8321.</title>
        <authorList>
            <consortium name="US DOE Joint Genome Institute"/>
            <person name="Lucas S."/>
            <person name="Han J."/>
            <person name="Lapidus A."/>
            <person name="Cheng J.-F."/>
            <person name="Goodwin L."/>
            <person name="Pitluck S."/>
            <person name="Peters L."/>
            <person name="Ovchinnikova G."/>
            <person name="Lu M."/>
            <person name="Detter J.C."/>
            <person name="Han C."/>
            <person name="Tapia R."/>
            <person name="Land M."/>
            <person name="Hauser L."/>
            <person name="Kyrpides N."/>
            <person name="Ivanova N."/>
            <person name="Pagani I."/>
            <person name="Vogl K."/>
            <person name="Liu Z."/>
            <person name="Imhoff J."/>
            <person name="Thiel V."/>
            <person name="Frigaard N.-U."/>
            <person name="Bryant D."/>
            <person name="Woyke T."/>
        </authorList>
    </citation>
    <scope>NUCLEOTIDE SEQUENCE [LARGE SCALE GENOMIC DNA]</scope>
    <source>
        <strain evidence="1 2">8321</strain>
    </source>
</reference>
<accession>L0GTF2</accession>
<dbReference type="HOGENOM" id="CLU_2208840_0_0_6"/>
<proteinExistence type="predicted"/>
<keyword evidence="2" id="KW-1185">Reference proteome</keyword>
<sequence>MSLRRARSVDEYVAWIRQAVAEVEDLRDRLEFELEEGAQLPAFVVPLQEAVEALDRSMCDGSYRFGREDLPFMDWIAGRSALIPFHSMLVQINETHRCGLDLEGT</sequence>
<dbReference type="KEGG" id="tmb:Thimo_0425"/>
<dbReference type="RefSeq" id="WP_015279434.1">
    <property type="nucleotide sequence ID" value="NC_019940.1"/>
</dbReference>
<evidence type="ECO:0008006" key="3">
    <source>
        <dbReference type="Google" id="ProtNLM"/>
    </source>
</evidence>
<evidence type="ECO:0000313" key="1">
    <source>
        <dbReference type="EMBL" id="AGA89286.1"/>
    </source>
</evidence>
<dbReference type="STRING" id="765912.Thimo_0425"/>
<dbReference type="eggNOG" id="ENOG5033039">
    <property type="taxonomic scope" value="Bacteria"/>
</dbReference>
<dbReference type="OrthoDB" id="8564622at2"/>